<reference evidence="1" key="1">
    <citation type="submission" date="2014-09" db="EMBL/GenBank/DDBJ databases">
        <authorList>
            <person name="Magalhaes I.L.F."/>
            <person name="Oliveira U."/>
            <person name="Santos F.R."/>
            <person name="Vidigal T.H.D.A."/>
            <person name="Brescovit A.D."/>
            <person name="Santos A.J."/>
        </authorList>
    </citation>
    <scope>NUCLEOTIDE SEQUENCE</scope>
    <source>
        <tissue evidence="1">Shoot tissue taken approximately 20 cm above the soil surface</tissue>
    </source>
</reference>
<evidence type="ECO:0000313" key="1">
    <source>
        <dbReference type="EMBL" id="JAE24987.1"/>
    </source>
</evidence>
<organism evidence="1">
    <name type="scientific">Arundo donax</name>
    <name type="common">Giant reed</name>
    <name type="synonym">Donax arundinaceus</name>
    <dbReference type="NCBI Taxonomy" id="35708"/>
    <lineage>
        <taxon>Eukaryota</taxon>
        <taxon>Viridiplantae</taxon>
        <taxon>Streptophyta</taxon>
        <taxon>Embryophyta</taxon>
        <taxon>Tracheophyta</taxon>
        <taxon>Spermatophyta</taxon>
        <taxon>Magnoliopsida</taxon>
        <taxon>Liliopsida</taxon>
        <taxon>Poales</taxon>
        <taxon>Poaceae</taxon>
        <taxon>PACMAD clade</taxon>
        <taxon>Arundinoideae</taxon>
        <taxon>Arundineae</taxon>
        <taxon>Arundo</taxon>
    </lineage>
</organism>
<reference evidence="1" key="2">
    <citation type="journal article" date="2015" name="Data Brief">
        <title>Shoot transcriptome of the giant reed, Arundo donax.</title>
        <authorList>
            <person name="Barrero R.A."/>
            <person name="Guerrero F.D."/>
            <person name="Moolhuijzen P."/>
            <person name="Goolsby J.A."/>
            <person name="Tidwell J."/>
            <person name="Bellgard S.E."/>
            <person name="Bellgard M.I."/>
        </authorList>
    </citation>
    <scope>NUCLEOTIDE SEQUENCE</scope>
    <source>
        <tissue evidence="1">Shoot tissue taken approximately 20 cm above the soil surface</tissue>
    </source>
</reference>
<dbReference type="AlphaFoldDB" id="A0A0A9GKG4"/>
<sequence length="39" mass="4493">MLSKGVKPRVTTYNIMTLFHGLFQIGRTEILLQRSSISR</sequence>
<accession>A0A0A9GKG4</accession>
<proteinExistence type="predicted"/>
<dbReference type="EMBL" id="GBRH01172909">
    <property type="protein sequence ID" value="JAE24987.1"/>
    <property type="molecule type" value="Transcribed_RNA"/>
</dbReference>
<protein>
    <submittedName>
        <fullName evidence="1">Uncharacterized protein</fullName>
    </submittedName>
</protein>
<name>A0A0A9GKG4_ARUDO</name>